<name>A0A3L6EW59_MAIZE</name>
<protein>
    <submittedName>
        <fullName evidence="1">Uncharacterized protein</fullName>
    </submittedName>
</protein>
<organism evidence="1">
    <name type="scientific">Zea mays</name>
    <name type="common">Maize</name>
    <dbReference type="NCBI Taxonomy" id="4577"/>
    <lineage>
        <taxon>Eukaryota</taxon>
        <taxon>Viridiplantae</taxon>
        <taxon>Streptophyta</taxon>
        <taxon>Embryophyta</taxon>
        <taxon>Tracheophyta</taxon>
        <taxon>Spermatophyta</taxon>
        <taxon>Magnoliopsida</taxon>
        <taxon>Liliopsida</taxon>
        <taxon>Poales</taxon>
        <taxon>Poaceae</taxon>
        <taxon>PACMAD clade</taxon>
        <taxon>Panicoideae</taxon>
        <taxon>Andropogonodae</taxon>
        <taxon>Andropogoneae</taxon>
        <taxon>Tripsacinae</taxon>
        <taxon>Zea</taxon>
    </lineage>
</organism>
<dbReference type="EMBL" id="NCVQ01000005">
    <property type="protein sequence ID" value="PWZ25294.1"/>
    <property type="molecule type" value="Genomic_DNA"/>
</dbReference>
<dbReference type="AlphaFoldDB" id="A0A3L6EW59"/>
<gene>
    <name evidence="1" type="ORF">Zm00014a_032192</name>
</gene>
<proteinExistence type="predicted"/>
<evidence type="ECO:0000313" key="1">
    <source>
        <dbReference type="EMBL" id="PWZ25294.1"/>
    </source>
</evidence>
<sequence>MLPICLDLGWGITNNLKLVFLRIFLLGYVVLQE</sequence>
<accession>A0A3L6EW59</accession>
<comment type="caution">
    <text evidence="1">The sequence shown here is derived from an EMBL/GenBank/DDBJ whole genome shotgun (WGS) entry which is preliminary data.</text>
</comment>
<dbReference type="Proteomes" id="UP000251960">
    <property type="component" value="Chromosome 4"/>
</dbReference>
<reference evidence="1" key="1">
    <citation type="journal article" date="2018" name="Nat. Genet.">
        <title>Extensive intraspecific gene order and gene structural variations between Mo17 and other maize genomes.</title>
        <authorList>
            <person name="Sun S."/>
            <person name="Zhou Y."/>
            <person name="Chen J."/>
            <person name="Shi J."/>
            <person name="Zhao H."/>
            <person name="Zhao H."/>
            <person name="Song W."/>
            <person name="Zhang M."/>
            <person name="Cui Y."/>
            <person name="Dong X."/>
            <person name="Liu H."/>
            <person name="Ma X."/>
            <person name="Jiao Y."/>
            <person name="Wang B."/>
            <person name="Wei X."/>
            <person name="Stein J.C."/>
            <person name="Glaubitz J.C."/>
            <person name="Lu F."/>
            <person name="Yu G."/>
            <person name="Liang C."/>
            <person name="Fengler K."/>
            <person name="Li B."/>
            <person name="Rafalski A."/>
            <person name="Schnable P.S."/>
            <person name="Ware D.H."/>
            <person name="Buckler E.S."/>
            <person name="Lai J."/>
        </authorList>
    </citation>
    <scope>NUCLEOTIDE SEQUENCE [LARGE SCALE GENOMIC DNA]</scope>
    <source>
        <tissue evidence="1">Seedling</tissue>
    </source>
</reference>